<dbReference type="SUPFAM" id="SSF103473">
    <property type="entry name" value="MFS general substrate transporter"/>
    <property type="match status" value="1"/>
</dbReference>
<organism evidence="10 11">
    <name type="scientific">Streptomyces tateyamensis</name>
    <dbReference type="NCBI Taxonomy" id="565073"/>
    <lineage>
        <taxon>Bacteria</taxon>
        <taxon>Bacillati</taxon>
        <taxon>Actinomycetota</taxon>
        <taxon>Actinomycetes</taxon>
        <taxon>Kitasatosporales</taxon>
        <taxon>Streptomycetaceae</taxon>
        <taxon>Streptomyces</taxon>
    </lineage>
</organism>
<feature type="domain" description="Major facilitator superfamily (MFS) profile" evidence="9">
    <location>
        <begin position="12"/>
        <end position="454"/>
    </location>
</feature>
<feature type="transmembrane region" description="Helical" evidence="8">
    <location>
        <begin position="429"/>
        <end position="449"/>
    </location>
</feature>
<dbReference type="PROSITE" id="PS00216">
    <property type="entry name" value="SUGAR_TRANSPORT_1"/>
    <property type="match status" value="1"/>
</dbReference>
<feature type="transmembrane region" description="Helical" evidence="8">
    <location>
        <begin position="301"/>
        <end position="322"/>
    </location>
</feature>
<reference evidence="10 11" key="1">
    <citation type="submission" date="2018-03" db="EMBL/GenBank/DDBJ databases">
        <title>Bioinformatic expansion and discovery of thiopeptide antibiotics.</title>
        <authorList>
            <person name="Schwalen C.J."/>
            <person name="Hudson G.A."/>
            <person name="Mitchell D.A."/>
        </authorList>
    </citation>
    <scope>NUCLEOTIDE SEQUENCE [LARGE SCALE GENOMIC DNA]</scope>
    <source>
        <strain evidence="10 11">ATCC 21389</strain>
    </source>
</reference>
<feature type="transmembrane region" description="Helical" evidence="8">
    <location>
        <begin position="225"/>
        <end position="243"/>
    </location>
</feature>
<keyword evidence="11" id="KW-1185">Reference proteome</keyword>
<keyword evidence="3" id="KW-1003">Cell membrane</keyword>
<dbReference type="PROSITE" id="PS50850">
    <property type="entry name" value="MFS"/>
    <property type="match status" value="1"/>
</dbReference>
<keyword evidence="6 8" id="KW-0472">Membrane</keyword>
<proteinExistence type="predicted"/>
<evidence type="ECO:0000256" key="8">
    <source>
        <dbReference type="SAM" id="Phobius"/>
    </source>
</evidence>
<comment type="subcellular location">
    <subcellularLocation>
        <location evidence="1">Cell membrane</location>
        <topology evidence="1">Multi-pass membrane protein</topology>
    </subcellularLocation>
</comment>
<dbReference type="OrthoDB" id="5315310at2"/>
<feature type="transmembrane region" description="Helical" evidence="8">
    <location>
        <begin position="50"/>
        <end position="67"/>
    </location>
</feature>
<name>A0A2V4NZU8_9ACTN</name>
<feature type="transmembrane region" description="Helical" evidence="8">
    <location>
        <begin position="279"/>
        <end position="295"/>
    </location>
</feature>
<sequence length="466" mass="48154">MPRQAPGPTRRVLLPLALAQFICSFAGSNMNVMITDISHDLDTTVKGVQVAITLFLLVMAALMIPGGKLADRWGRKRCFVAGLLVYGTGAVLSAVSPGLGVLILGNSILEGIGTALLIPPVYILTTLLFTDLTSRARAFGAVMAMGGIGAAAGPLLGGLITAAISWRAAFAFQALVIVVIIVLSREVEDPLPPDPPKPFDTSGAVLSAAGLVLVVMGILAADDNLWLMLGLLLLGFLVLAWFFRNVRAKERAGEDPLLPSSLFRSRISNLGLVTQNTQWLMLMGVSFTAAAYLQTVRGYDAIQTGVVFTAATLGILASSLRAEWLAKRYSQRALVIAGFVVTICGIGVLLALVSVSSSAWRFAPGLLLIGLGVGVMLTPSVNVVQSAFPEEQQGAISGLSRSVSNLGSSLGTAIAGTILVAGLSTHAYAAAMITLGLTGLIGLAAAVALPHGQAPTAPAAAAHRAD</sequence>
<dbReference type="InterPro" id="IPR011701">
    <property type="entry name" value="MFS"/>
</dbReference>
<keyword evidence="4 8" id="KW-0812">Transmembrane</keyword>
<feature type="transmembrane region" description="Helical" evidence="8">
    <location>
        <begin position="141"/>
        <end position="164"/>
    </location>
</feature>
<dbReference type="GO" id="GO:0046677">
    <property type="term" value="P:response to antibiotic"/>
    <property type="evidence" value="ECO:0007669"/>
    <property type="project" value="UniProtKB-KW"/>
</dbReference>
<dbReference type="RefSeq" id="WP_110671050.1">
    <property type="nucleotide sequence ID" value="NZ_PYBW01000066.1"/>
</dbReference>
<dbReference type="GO" id="GO:0005886">
    <property type="term" value="C:plasma membrane"/>
    <property type="evidence" value="ECO:0007669"/>
    <property type="project" value="UniProtKB-SubCell"/>
</dbReference>
<dbReference type="InterPro" id="IPR036259">
    <property type="entry name" value="MFS_trans_sf"/>
</dbReference>
<feature type="transmembrane region" description="Helical" evidence="8">
    <location>
        <begin position="111"/>
        <end position="129"/>
    </location>
</feature>
<keyword evidence="2" id="KW-0813">Transport</keyword>
<evidence type="ECO:0000256" key="6">
    <source>
        <dbReference type="ARBA" id="ARBA00023136"/>
    </source>
</evidence>
<evidence type="ECO:0000256" key="3">
    <source>
        <dbReference type="ARBA" id="ARBA00022475"/>
    </source>
</evidence>
<feature type="transmembrane region" description="Helical" evidence="8">
    <location>
        <begin position="170"/>
        <end position="187"/>
    </location>
</feature>
<evidence type="ECO:0000256" key="4">
    <source>
        <dbReference type="ARBA" id="ARBA00022692"/>
    </source>
</evidence>
<dbReference type="PANTHER" id="PTHR42718">
    <property type="entry name" value="MAJOR FACILITATOR SUPERFAMILY MULTIDRUG TRANSPORTER MFSC"/>
    <property type="match status" value="1"/>
</dbReference>
<evidence type="ECO:0000256" key="2">
    <source>
        <dbReference type="ARBA" id="ARBA00022448"/>
    </source>
</evidence>
<dbReference type="GO" id="GO:0022857">
    <property type="term" value="F:transmembrane transporter activity"/>
    <property type="evidence" value="ECO:0007669"/>
    <property type="project" value="InterPro"/>
</dbReference>
<evidence type="ECO:0000256" key="1">
    <source>
        <dbReference type="ARBA" id="ARBA00004651"/>
    </source>
</evidence>
<accession>A0A2V4NZU8</accession>
<feature type="transmembrane region" description="Helical" evidence="8">
    <location>
        <begin position="79"/>
        <end position="105"/>
    </location>
</feature>
<dbReference type="Proteomes" id="UP000248039">
    <property type="component" value="Unassembled WGS sequence"/>
</dbReference>
<evidence type="ECO:0000259" key="9">
    <source>
        <dbReference type="PROSITE" id="PS50850"/>
    </source>
</evidence>
<keyword evidence="5 8" id="KW-1133">Transmembrane helix</keyword>
<dbReference type="AlphaFoldDB" id="A0A2V4NZU8"/>
<feature type="transmembrane region" description="Helical" evidence="8">
    <location>
        <begin position="362"/>
        <end position="384"/>
    </location>
</feature>
<dbReference type="PRINTS" id="PR01036">
    <property type="entry name" value="TCRTETB"/>
</dbReference>
<dbReference type="InterPro" id="IPR020846">
    <property type="entry name" value="MFS_dom"/>
</dbReference>
<dbReference type="Gene3D" id="1.20.1720.10">
    <property type="entry name" value="Multidrug resistance protein D"/>
    <property type="match status" value="1"/>
</dbReference>
<gene>
    <name evidence="10" type="ORF">C7C46_18925</name>
</gene>
<protein>
    <submittedName>
        <fullName evidence="10">MFS transporter</fullName>
    </submittedName>
</protein>
<feature type="transmembrane region" description="Helical" evidence="8">
    <location>
        <begin position="334"/>
        <end position="356"/>
    </location>
</feature>
<keyword evidence="7" id="KW-0046">Antibiotic resistance</keyword>
<dbReference type="Gene3D" id="1.20.1250.20">
    <property type="entry name" value="MFS general substrate transporter like domains"/>
    <property type="match status" value="1"/>
</dbReference>
<comment type="caution">
    <text evidence="10">The sequence shown here is derived from an EMBL/GenBank/DDBJ whole genome shotgun (WGS) entry which is preliminary data.</text>
</comment>
<dbReference type="Pfam" id="PF07690">
    <property type="entry name" value="MFS_1"/>
    <property type="match status" value="2"/>
</dbReference>
<evidence type="ECO:0000313" key="11">
    <source>
        <dbReference type="Proteomes" id="UP000248039"/>
    </source>
</evidence>
<dbReference type="CDD" id="cd17321">
    <property type="entry name" value="MFS_MMR_MDR_like"/>
    <property type="match status" value="1"/>
</dbReference>
<evidence type="ECO:0000313" key="10">
    <source>
        <dbReference type="EMBL" id="PYC77387.1"/>
    </source>
</evidence>
<evidence type="ECO:0000256" key="7">
    <source>
        <dbReference type="ARBA" id="ARBA00023251"/>
    </source>
</evidence>
<dbReference type="InterPro" id="IPR005829">
    <property type="entry name" value="Sugar_transporter_CS"/>
</dbReference>
<feature type="transmembrane region" description="Helical" evidence="8">
    <location>
        <begin position="405"/>
        <end position="423"/>
    </location>
</feature>
<dbReference type="PANTHER" id="PTHR42718:SF46">
    <property type="entry name" value="BLR6921 PROTEIN"/>
    <property type="match status" value="1"/>
</dbReference>
<feature type="transmembrane region" description="Helical" evidence="8">
    <location>
        <begin position="199"/>
        <end position="219"/>
    </location>
</feature>
<dbReference type="EMBL" id="PYBW01000066">
    <property type="protein sequence ID" value="PYC77387.1"/>
    <property type="molecule type" value="Genomic_DNA"/>
</dbReference>
<evidence type="ECO:0000256" key="5">
    <source>
        <dbReference type="ARBA" id="ARBA00022989"/>
    </source>
</evidence>